<name>A0AC34QVC6_9BILA</name>
<evidence type="ECO:0000313" key="1">
    <source>
        <dbReference type="Proteomes" id="UP000887576"/>
    </source>
</evidence>
<dbReference type="WBParaSite" id="JU765_v2.g19751.t1">
    <property type="protein sequence ID" value="JU765_v2.g19751.t1"/>
    <property type="gene ID" value="JU765_v2.g19751"/>
</dbReference>
<dbReference type="Proteomes" id="UP000887576">
    <property type="component" value="Unplaced"/>
</dbReference>
<accession>A0AC34QVC6</accession>
<protein>
    <submittedName>
        <fullName evidence="2">Uncharacterized protein</fullName>
    </submittedName>
</protein>
<evidence type="ECO:0000313" key="2">
    <source>
        <dbReference type="WBParaSite" id="JU765_v2.g19751.t1"/>
    </source>
</evidence>
<organism evidence="1 2">
    <name type="scientific">Panagrolaimus sp. JU765</name>
    <dbReference type="NCBI Taxonomy" id="591449"/>
    <lineage>
        <taxon>Eukaryota</taxon>
        <taxon>Metazoa</taxon>
        <taxon>Ecdysozoa</taxon>
        <taxon>Nematoda</taxon>
        <taxon>Chromadorea</taxon>
        <taxon>Rhabditida</taxon>
        <taxon>Tylenchina</taxon>
        <taxon>Panagrolaimomorpha</taxon>
        <taxon>Panagrolaimoidea</taxon>
        <taxon>Panagrolaimidae</taxon>
        <taxon>Panagrolaimus</taxon>
    </lineage>
</organism>
<sequence>MYPLREEACLFEIVRITGLMDGPNVFAEIRSRKEVEHDCSYSDPVERSSVIRENLPKINFLNSDFVLKRRFYEICFPVIRRKLWLSSKKTGNLGKKPTTYLAKFIGLNHGDEDYDMNISTFDSIVFETKGCAGFADATSEDEVYFKNTNICFSTILELLPNLNWITYCDKLDDGWENELWSRLDQLKFVSIYPTKVTNFKILADLCRNGMEIQIDYYNNGVEFDMDELKEYFQTPGTILDDFPKPLFSIGRVLYYLKDPKIIELKNN</sequence>
<proteinExistence type="predicted"/>
<reference evidence="2" key="1">
    <citation type="submission" date="2022-11" db="UniProtKB">
        <authorList>
            <consortium name="WormBaseParasite"/>
        </authorList>
    </citation>
    <scope>IDENTIFICATION</scope>
</reference>